<dbReference type="InterPro" id="IPR001275">
    <property type="entry name" value="DM_DNA-bd"/>
</dbReference>
<protein>
    <recommendedName>
        <fullName evidence="7">DM domain-containing protein</fullName>
    </recommendedName>
</protein>
<comment type="caution">
    <text evidence="8">The sequence shown here is derived from an EMBL/GenBank/DDBJ whole genome shotgun (WGS) entry which is preliminary data.</text>
</comment>
<evidence type="ECO:0000256" key="3">
    <source>
        <dbReference type="ARBA" id="ARBA00023125"/>
    </source>
</evidence>
<evidence type="ECO:0000256" key="1">
    <source>
        <dbReference type="ARBA" id="ARBA00022723"/>
    </source>
</evidence>
<keyword evidence="4 5" id="KW-0539">Nucleus</keyword>
<dbReference type="EMBL" id="JAUCMV010000003">
    <property type="protein sequence ID" value="KAK0409854.1"/>
    <property type="molecule type" value="Genomic_DNA"/>
</dbReference>
<dbReference type="GO" id="GO:0005634">
    <property type="term" value="C:nucleus"/>
    <property type="evidence" value="ECO:0007669"/>
    <property type="project" value="UniProtKB-SubCell"/>
</dbReference>
<organism evidence="8 9">
    <name type="scientific">Steinernema hermaphroditum</name>
    <dbReference type="NCBI Taxonomy" id="289476"/>
    <lineage>
        <taxon>Eukaryota</taxon>
        <taxon>Metazoa</taxon>
        <taxon>Ecdysozoa</taxon>
        <taxon>Nematoda</taxon>
        <taxon>Chromadorea</taxon>
        <taxon>Rhabditida</taxon>
        <taxon>Tylenchina</taxon>
        <taxon>Panagrolaimomorpha</taxon>
        <taxon>Strongyloidoidea</taxon>
        <taxon>Steinernematidae</taxon>
        <taxon>Steinernema</taxon>
    </lineage>
</organism>
<dbReference type="PROSITE" id="PS40000">
    <property type="entry name" value="DM_1"/>
    <property type="match status" value="2"/>
</dbReference>
<dbReference type="Proteomes" id="UP001175271">
    <property type="component" value="Unassembled WGS sequence"/>
</dbReference>
<evidence type="ECO:0000313" key="9">
    <source>
        <dbReference type="Proteomes" id="UP001175271"/>
    </source>
</evidence>
<dbReference type="InterPro" id="IPR036407">
    <property type="entry name" value="DM_DNA-bd_sf"/>
</dbReference>
<dbReference type="GO" id="GO:0000978">
    <property type="term" value="F:RNA polymerase II cis-regulatory region sequence-specific DNA binding"/>
    <property type="evidence" value="ECO:0007669"/>
    <property type="project" value="TreeGrafter"/>
</dbReference>
<keyword evidence="9" id="KW-1185">Reference proteome</keyword>
<sequence>MLSRVASIVPGPSRPLLPSSLTLHSLSSHGAQPGLLLQQTLRDIMLRYDTFPLVTLGGLSATPASSASDKLAMNGTMNKRVYFCQRCLNHGLTEPRKNHKCECAYANCTCEKCILVEKRRVLNTQLHELEEVGEQENDNDSEEQNSDSNSGSRVKGERVPNCQKCGQHGRKSRLKGHKRSCPYRDCNCPKCQVVSERQKLMADQIKIRRRQRKDSMMNLTRERLAQTINAVNAISNATTAGTLPYLNSINMIYKQLSQVQPQVSTAAFIASPSPASTTTETPSFQYPFNPTPPDMLKMATTPTALPQLPLLFPAPTAPATAPTVPTSAPELIAPGTTPSPVSPVSPTVTVSAGSLLDSIAAPVAIHPSLPPTTQSEQLLSFLTQMRLLDPKLCMPASTFDLLQAVTATAPLSDDPVTTAPSAFVDVCTV</sequence>
<dbReference type="AlphaFoldDB" id="A0AA39HS56"/>
<dbReference type="GO" id="GO:0007548">
    <property type="term" value="P:sex differentiation"/>
    <property type="evidence" value="ECO:0007669"/>
    <property type="project" value="TreeGrafter"/>
</dbReference>
<keyword evidence="2 5" id="KW-0862">Zinc</keyword>
<feature type="DNA-binding region" description="DM" evidence="5">
    <location>
        <begin position="84"/>
        <end position="135"/>
    </location>
</feature>
<name>A0AA39HS56_9BILA</name>
<proteinExistence type="predicted"/>
<accession>A0AA39HS56</accession>
<evidence type="ECO:0000256" key="2">
    <source>
        <dbReference type="ARBA" id="ARBA00022833"/>
    </source>
</evidence>
<dbReference type="GO" id="GO:0046872">
    <property type="term" value="F:metal ion binding"/>
    <property type="evidence" value="ECO:0007669"/>
    <property type="project" value="UniProtKB-KW"/>
</dbReference>
<dbReference type="SUPFAM" id="SSF82927">
    <property type="entry name" value="Cysteine-rich DNA binding domain, (DM domain)"/>
    <property type="match status" value="2"/>
</dbReference>
<evidence type="ECO:0000313" key="8">
    <source>
        <dbReference type="EMBL" id="KAK0409854.1"/>
    </source>
</evidence>
<feature type="DNA-binding region" description="DM" evidence="5">
    <location>
        <begin position="162"/>
        <end position="209"/>
    </location>
</feature>
<dbReference type="GO" id="GO:0000981">
    <property type="term" value="F:DNA-binding transcription factor activity, RNA polymerase II-specific"/>
    <property type="evidence" value="ECO:0007669"/>
    <property type="project" value="TreeGrafter"/>
</dbReference>
<dbReference type="SMART" id="SM00301">
    <property type="entry name" value="DM"/>
    <property type="match status" value="2"/>
</dbReference>
<dbReference type="Gene3D" id="4.10.1040.10">
    <property type="entry name" value="DM DNA-binding domain"/>
    <property type="match status" value="2"/>
</dbReference>
<dbReference type="PANTHER" id="PTHR12322:SF110">
    <property type="entry name" value="DOUBLESEX- AND MAB-3-RELATED TRANSCRIPTION FACTOR DMD-10"/>
    <property type="match status" value="1"/>
</dbReference>
<dbReference type="PANTHER" id="PTHR12322">
    <property type="entry name" value="DOUBLESEX AND MAB-3 RELATED TRANSCRIPTION FACTOR DMRT"/>
    <property type="match status" value="1"/>
</dbReference>
<feature type="domain" description="DM" evidence="7">
    <location>
        <begin position="84"/>
        <end position="135"/>
    </location>
</feature>
<keyword evidence="1 5" id="KW-0479">Metal-binding</keyword>
<evidence type="ECO:0000256" key="4">
    <source>
        <dbReference type="ARBA" id="ARBA00023242"/>
    </source>
</evidence>
<dbReference type="InterPro" id="IPR026607">
    <property type="entry name" value="DMRT"/>
</dbReference>
<dbReference type="Pfam" id="PF00751">
    <property type="entry name" value="DM"/>
    <property type="match status" value="2"/>
</dbReference>
<feature type="compositionally biased region" description="Acidic residues" evidence="6">
    <location>
        <begin position="131"/>
        <end position="145"/>
    </location>
</feature>
<comment type="subcellular location">
    <subcellularLocation>
        <location evidence="5">Nucleus</location>
    </subcellularLocation>
</comment>
<feature type="domain" description="DM" evidence="7">
    <location>
        <begin position="162"/>
        <end position="209"/>
    </location>
</feature>
<evidence type="ECO:0000256" key="5">
    <source>
        <dbReference type="PROSITE-ProRule" id="PRU00070"/>
    </source>
</evidence>
<evidence type="ECO:0000259" key="7">
    <source>
        <dbReference type="PROSITE" id="PS50809"/>
    </source>
</evidence>
<keyword evidence="3 5" id="KW-0238">DNA-binding</keyword>
<dbReference type="FunFam" id="4.10.1040.10:FF:000001">
    <property type="entry name" value="doublesex- and mab-3-related transcription factor 1"/>
    <property type="match status" value="1"/>
</dbReference>
<dbReference type="PROSITE" id="PS50809">
    <property type="entry name" value="DM_2"/>
    <property type="match status" value="2"/>
</dbReference>
<gene>
    <name evidence="8" type="ORF">QR680_004798</name>
</gene>
<feature type="region of interest" description="Disordered" evidence="6">
    <location>
        <begin position="130"/>
        <end position="158"/>
    </location>
</feature>
<evidence type="ECO:0000256" key="6">
    <source>
        <dbReference type="SAM" id="MobiDB-lite"/>
    </source>
</evidence>
<reference evidence="8" key="1">
    <citation type="submission" date="2023-06" db="EMBL/GenBank/DDBJ databases">
        <title>Genomic analysis of the entomopathogenic nematode Steinernema hermaphroditum.</title>
        <authorList>
            <person name="Schwarz E.M."/>
            <person name="Heppert J.K."/>
            <person name="Baniya A."/>
            <person name="Schwartz H.T."/>
            <person name="Tan C.-H."/>
            <person name="Antoshechkin I."/>
            <person name="Sternberg P.W."/>
            <person name="Goodrich-Blair H."/>
            <person name="Dillman A.R."/>
        </authorList>
    </citation>
    <scope>NUCLEOTIDE SEQUENCE</scope>
    <source>
        <strain evidence="8">PS9179</strain>
        <tissue evidence="8">Whole animal</tissue>
    </source>
</reference>